<comment type="caution">
    <text evidence="2">The sequence shown here is derived from an EMBL/GenBank/DDBJ whole genome shotgun (WGS) entry which is preliminary data.</text>
</comment>
<gene>
    <name evidence="2" type="ORF">IPP15_16680</name>
</gene>
<reference evidence="2 3" key="1">
    <citation type="submission" date="2020-10" db="EMBL/GenBank/DDBJ databases">
        <title>Connecting structure to function with the recovery of over 1000 high-quality activated sludge metagenome-assembled genomes encoding full-length rRNA genes using long-read sequencing.</title>
        <authorList>
            <person name="Singleton C.M."/>
            <person name="Petriglieri F."/>
            <person name="Kristensen J.M."/>
            <person name="Kirkegaard R.H."/>
            <person name="Michaelsen T.Y."/>
            <person name="Andersen M.H."/>
            <person name="Karst S.M."/>
            <person name="Dueholm M.S."/>
            <person name="Nielsen P.H."/>
            <person name="Albertsen M."/>
        </authorList>
    </citation>
    <scope>NUCLEOTIDE SEQUENCE [LARGE SCALE GENOMIC DNA]</scope>
    <source>
        <strain evidence="2">Ribe_18-Q3-R11-54_MAXAC.273</strain>
    </source>
</reference>
<evidence type="ECO:0000256" key="1">
    <source>
        <dbReference type="SAM" id="SignalP"/>
    </source>
</evidence>
<feature type="signal peptide" evidence="1">
    <location>
        <begin position="1"/>
        <end position="25"/>
    </location>
</feature>
<proteinExistence type="predicted"/>
<feature type="chain" id="PRO_5038963868" evidence="1">
    <location>
        <begin position="26"/>
        <end position="350"/>
    </location>
</feature>
<name>A0A9D7SXG3_9BACT</name>
<sequence length="350" mass="40604">MKFNRITMRFTLLLFILWAQTSLPAQESTRLTLFEKLYHLDSIRLTLTYPYDSLTKSNNNEIDALISIESTSGSLVTNQPLTLNLRGKFRRMKCNFPPLLLNFKKSMLKSLDLKNVDEMKLVTHCINGEEGQLNLQEERMMYQVYESITPMSYRTIWVTVYYCDQNHPAVCDTSAGFLLEPDGDITNRLGVCEKKIFNPQEDSLLFESYGHAAAFNFLIGNRDWSVIGARNAKLFFDKAIGKYIVIPYDFDFSNVVGASYRRETLPKTMLHPYDRIYQGEYFKDKAGQILKSFYLFRDSVINTVNTAVNPMGEERRNQIRKYFEKWFDMVKKNKPGGLMYDCVCPYTGGL</sequence>
<organism evidence="2 3">
    <name type="scientific">Candidatus Opimibacter skivensis</name>
    <dbReference type="NCBI Taxonomy" id="2982028"/>
    <lineage>
        <taxon>Bacteria</taxon>
        <taxon>Pseudomonadati</taxon>
        <taxon>Bacteroidota</taxon>
        <taxon>Saprospiria</taxon>
        <taxon>Saprospirales</taxon>
        <taxon>Saprospiraceae</taxon>
        <taxon>Candidatus Opimibacter</taxon>
    </lineage>
</organism>
<accession>A0A9D7SXG3</accession>
<dbReference type="AlphaFoldDB" id="A0A9D7SXG3"/>
<dbReference type="EMBL" id="JADKGY010000029">
    <property type="protein sequence ID" value="MBK9983976.1"/>
    <property type="molecule type" value="Genomic_DNA"/>
</dbReference>
<evidence type="ECO:0000313" key="3">
    <source>
        <dbReference type="Proteomes" id="UP000808337"/>
    </source>
</evidence>
<dbReference type="Proteomes" id="UP000808337">
    <property type="component" value="Unassembled WGS sequence"/>
</dbReference>
<evidence type="ECO:0000313" key="2">
    <source>
        <dbReference type="EMBL" id="MBK9983976.1"/>
    </source>
</evidence>
<keyword evidence="1" id="KW-0732">Signal</keyword>
<protein>
    <submittedName>
        <fullName evidence="2">Uncharacterized protein</fullName>
    </submittedName>
</protein>